<dbReference type="CDD" id="cd06171">
    <property type="entry name" value="Sigma70_r4"/>
    <property type="match status" value="1"/>
</dbReference>
<dbReference type="GO" id="GO:0016987">
    <property type="term" value="F:sigma factor activity"/>
    <property type="evidence" value="ECO:0007669"/>
    <property type="project" value="UniProtKB-KW"/>
</dbReference>
<dbReference type="PANTHER" id="PTHR43133">
    <property type="entry name" value="RNA POLYMERASE ECF-TYPE SIGMA FACTO"/>
    <property type="match status" value="1"/>
</dbReference>
<dbReference type="GO" id="GO:0006352">
    <property type="term" value="P:DNA-templated transcription initiation"/>
    <property type="evidence" value="ECO:0007669"/>
    <property type="project" value="InterPro"/>
</dbReference>
<dbReference type="Gene3D" id="1.10.10.10">
    <property type="entry name" value="Winged helix-like DNA-binding domain superfamily/Winged helix DNA-binding domain"/>
    <property type="match status" value="1"/>
</dbReference>
<dbReference type="Pfam" id="PF04542">
    <property type="entry name" value="Sigma70_r2"/>
    <property type="match status" value="1"/>
</dbReference>
<dbReference type="SUPFAM" id="SSF88946">
    <property type="entry name" value="Sigma2 domain of RNA polymerase sigma factors"/>
    <property type="match status" value="1"/>
</dbReference>
<evidence type="ECO:0000259" key="6">
    <source>
        <dbReference type="Pfam" id="PF08281"/>
    </source>
</evidence>
<dbReference type="InterPro" id="IPR014284">
    <property type="entry name" value="RNA_pol_sigma-70_dom"/>
</dbReference>
<dbReference type="GO" id="GO:0003677">
    <property type="term" value="F:DNA binding"/>
    <property type="evidence" value="ECO:0007669"/>
    <property type="project" value="InterPro"/>
</dbReference>
<proteinExistence type="inferred from homology"/>
<dbReference type="Pfam" id="PF08281">
    <property type="entry name" value="Sigma70_r4_2"/>
    <property type="match status" value="1"/>
</dbReference>
<dbReference type="PANTHER" id="PTHR43133:SF63">
    <property type="entry name" value="RNA POLYMERASE SIGMA FACTOR FECI-RELATED"/>
    <property type="match status" value="1"/>
</dbReference>
<evidence type="ECO:0000256" key="4">
    <source>
        <dbReference type="ARBA" id="ARBA00023163"/>
    </source>
</evidence>
<dbReference type="InterPro" id="IPR013249">
    <property type="entry name" value="RNA_pol_sigma70_r4_t2"/>
</dbReference>
<reference evidence="8" key="2">
    <citation type="submission" date="2023-03" db="EMBL/GenBank/DDBJ databases">
        <title>Draft assemblies of triclosan tolerant bacteria isolated from returned activated sludge.</title>
        <authorList>
            <person name="Van Hamelsveld S."/>
        </authorList>
    </citation>
    <scope>NUCLEOTIDE SEQUENCE</scope>
    <source>
        <strain evidence="8">GW210012_S60</strain>
    </source>
</reference>
<evidence type="ECO:0000256" key="3">
    <source>
        <dbReference type="ARBA" id="ARBA00023082"/>
    </source>
</evidence>
<feature type="domain" description="RNA polymerase sigma-70 region 2" evidence="5">
    <location>
        <begin position="11"/>
        <end position="75"/>
    </location>
</feature>
<feature type="domain" description="RNA polymerase sigma factor 70 region 4 type 2" evidence="6">
    <location>
        <begin position="107"/>
        <end position="159"/>
    </location>
</feature>
<dbReference type="InterPro" id="IPR036388">
    <property type="entry name" value="WH-like_DNA-bd_sf"/>
</dbReference>
<gene>
    <name evidence="7" type="ORF">GN299_27390</name>
    <name evidence="8" type="ORF">P3W50_08170</name>
</gene>
<keyword evidence="4" id="KW-0804">Transcription</keyword>
<dbReference type="Proteomes" id="UP000442695">
    <property type="component" value="Unassembled WGS sequence"/>
</dbReference>
<protein>
    <submittedName>
        <fullName evidence="7">Sigma-70 family RNA polymerase sigma factor</fullName>
    </submittedName>
</protein>
<dbReference type="NCBIfam" id="TIGR02937">
    <property type="entry name" value="sigma70-ECF"/>
    <property type="match status" value="1"/>
</dbReference>
<evidence type="ECO:0000313" key="9">
    <source>
        <dbReference type="Proteomes" id="UP000442695"/>
    </source>
</evidence>
<dbReference type="RefSeq" id="WP_059396272.1">
    <property type="nucleotide sequence ID" value="NZ_BBQL01000075.1"/>
</dbReference>
<dbReference type="InterPro" id="IPR013324">
    <property type="entry name" value="RNA_pol_sigma_r3/r4-like"/>
</dbReference>
<accession>A0A7V8J1K6</accession>
<dbReference type="NCBIfam" id="NF009180">
    <property type="entry name" value="PRK12528.1"/>
    <property type="match status" value="1"/>
</dbReference>
<dbReference type="EMBL" id="JARJLO010000113">
    <property type="protein sequence ID" value="MDF3870445.1"/>
    <property type="molecule type" value="Genomic_DNA"/>
</dbReference>
<evidence type="ECO:0000259" key="5">
    <source>
        <dbReference type="Pfam" id="PF04542"/>
    </source>
</evidence>
<dbReference type="InterPro" id="IPR039425">
    <property type="entry name" value="RNA_pol_sigma-70-like"/>
</dbReference>
<evidence type="ECO:0000313" key="8">
    <source>
        <dbReference type="EMBL" id="MDF3870445.1"/>
    </source>
</evidence>
<reference evidence="7 9" key="1">
    <citation type="submission" date="2019-12" db="EMBL/GenBank/DDBJ databases">
        <authorList>
            <person name="Woiski C."/>
        </authorList>
    </citation>
    <scope>NUCLEOTIDE SEQUENCE [LARGE SCALE GENOMIC DNA]</scope>
    <source>
        <strain evidence="7 9">BOE100</strain>
    </source>
</reference>
<name>A0A7V8J1K6_PSEPU</name>
<dbReference type="InterPro" id="IPR007627">
    <property type="entry name" value="RNA_pol_sigma70_r2"/>
</dbReference>
<dbReference type="Gene3D" id="1.10.1740.10">
    <property type="match status" value="1"/>
</dbReference>
<evidence type="ECO:0000256" key="2">
    <source>
        <dbReference type="ARBA" id="ARBA00023015"/>
    </source>
</evidence>
<keyword evidence="3" id="KW-0731">Sigma factor</keyword>
<organism evidence="7 9">
    <name type="scientific">Pseudomonas putida</name>
    <name type="common">Arthrobacter siderocapsulatus</name>
    <dbReference type="NCBI Taxonomy" id="303"/>
    <lineage>
        <taxon>Bacteria</taxon>
        <taxon>Pseudomonadati</taxon>
        <taxon>Pseudomonadota</taxon>
        <taxon>Gammaproteobacteria</taxon>
        <taxon>Pseudomonadales</taxon>
        <taxon>Pseudomonadaceae</taxon>
        <taxon>Pseudomonas</taxon>
    </lineage>
</organism>
<evidence type="ECO:0000313" key="7">
    <source>
        <dbReference type="EMBL" id="KAF0251704.1"/>
    </source>
</evidence>
<keyword evidence="2" id="KW-0805">Transcription regulation</keyword>
<dbReference type="InterPro" id="IPR013325">
    <property type="entry name" value="RNA_pol_sigma_r2"/>
</dbReference>
<dbReference type="AlphaFoldDB" id="A0A7V8J1K6"/>
<sequence>MPGSRHPIEHLYVEHHGWLQAWLRHRLNSAADAADLAHDTFVRVLQRRQAKALLEPRAYLRTIARGLVIDLWRHRDIERAWLDTLAQLPEAQVPSPEISALALEALVAIDRLLDALPARTRTIFLLAQLDGMPCPRIAEQLGVSLSTVERDLSKALRHCYQLVFESTP</sequence>
<evidence type="ECO:0000256" key="1">
    <source>
        <dbReference type="ARBA" id="ARBA00010641"/>
    </source>
</evidence>
<dbReference type="EMBL" id="WOWR01000054">
    <property type="protein sequence ID" value="KAF0251704.1"/>
    <property type="molecule type" value="Genomic_DNA"/>
</dbReference>
<dbReference type="Proteomes" id="UP001217741">
    <property type="component" value="Unassembled WGS sequence"/>
</dbReference>
<comment type="similarity">
    <text evidence="1">Belongs to the sigma-70 factor family. ECF subfamily.</text>
</comment>
<comment type="caution">
    <text evidence="7">The sequence shown here is derived from an EMBL/GenBank/DDBJ whole genome shotgun (WGS) entry which is preliminary data.</text>
</comment>
<dbReference type="SUPFAM" id="SSF88659">
    <property type="entry name" value="Sigma3 and sigma4 domains of RNA polymerase sigma factors"/>
    <property type="match status" value="1"/>
</dbReference>